<gene>
    <name evidence="1" type="ORF">RHS04_04944</name>
</gene>
<evidence type="ECO:0000313" key="1">
    <source>
        <dbReference type="EMBL" id="KAF8678663.1"/>
    </source>
</evidence>
<name>A0A8H7H9F0_9AGAM</name>
<proteinExistence type="predicted"/>
<comment type="caution">
    <text evidence="1">The sequence shown here is derived from an EMBL/GenBank/DDBJ whole genome shotgun (WGS) entry which is preliminary data.</text>
</comment>
<dbReference type="Proteomes" id="UP000650582">
    <property type="component" value="Unassembled WGS sequence"/>
</dbReference>
<protein>
    <recommendedName>
        <fullName evidence="3">F-box domain-containing protein</fullName>
    </recommendedName>
</protein>
<evidence type="ECO:0000313" key="2">
    <source>
        <dbReference type="Proteomes" id="UP000650582"/>
    </source>
</evidence>
<organism evidence="1 2">
    <name type="scientific">Rhizoctonia solani</name>
    <dbReference type="NCBI Taxonomy" id="456999"/>
    <lineage>
        <taxon>Eukaryota</taxon>
        <taxon>Fungi</taxon>
        <taxon>Dikarya</taxon>
        <taxon>Basidiomycota</taxon>
        <taxon>Agaricomycotina</taxon>
        <taxon>Agaricomycetes</taxon>
        <taxon>Cantharellales</taxon>
        <taxon>Ceratobasidiaceae</taxon>
        <taxon>Rhizoctonia</taxon>
    </lineage>
</organism>
<accession>A0A8H7H9F0</accession>
<sequence>MTSELYHANNGLEIALDEYLEACQTFQNSNLNATPKPQGSVDPVPRVITSEYRRIALLEKKMRHVKETLEISRGGSSIVTPINTLPVEVLTRVFWLVTKSKPCKLDPWSLKYGGLLKYPVLLTHVCPYWRQIIIDSPLFWSHIDAIPLMCTDETVKTRIQTFVTRAGYSTLDIHISMPYPTDEHWESFGLSEFLGPLVPRIRSLDVEIIMDDDIEDYEVQPPALDFCASILSVCLGPGSVPGILTEVNLRIDTLIRCLFLEGAEGGRRDENYLSIDVPTHHLESIWRYVTILNLGGIFPFWSSVAYSGLVELRLDGNSYINDKTISECQLASILSSSPQLRTLIISLSIVPAGTPCVPVLLSSLDTLVLHPEATHNLECVMRLLIPGLKPLHTTIGGIARDLGEKNTITEAAKFFSRSNLTTLHVVDIDNFSRLLGSVDTIQGLGITISAREDAESLLACEKPPNLYPRRLHIFSRSSFSFSFHLLSQLVQMYTPRQLFLRGLYRIDRDGVHLTKADDIEQGLSNFGCTTEVILLELPGFKDEPFLSF</sequence>
<dbReference type="AlphaFoldDB" id="A0A8H7H9F0"/>
<reference evidence="1" key="1">
    <citation type="submission" date="2020-09" db="EMBL/GenBank/DDBJ databases">
        <title>Comparative genome analyses of four rice-infecting Rhizoctonia solani isolates reveal extensive enrichment of homogalacturonan modification genes.</title>
        <authorList>
            <person name="Lee D.-Y."/>
            <person name="Jeon J."/>
            <person name="Kim K.-T."/>
            <person name="Cheong K."/>
            <person name="Song H."/>
            <person name="Choi G."/>
            <person name="Ko J."/>
            <person name="Opiyo S.O."/>
            <person name="Zuo S."/>
            <person name="Madhav S."/>
            <person name="Lee Y.-H."/>
            <person name="Wang G.-L."/>
        </authorList>
    </citation>
    <scope>NUCLEOTIDE SEQUENCE</scope>
    <source>
        <strain evidence="1">AG1-IA YN-7</strain>
    </source>
</reference>
<evidence type="ECO:0008006" key="3">
    <source>
        <dbReference type="Google" id="ProtNLM"/>
    </source>
</evidence>
<dbReference type="EMBL" id="JACYCC010000038">
    <property type="protein sequence ID" value="KAF8678663.1"/>
    <property type="molecule type" value="Genomic_DNA"/>
</dbReference>